<dbReference type="Gene3D" id="3.20.20.80">
    <property type="entry name" value="Glycosidases"/>
    <property type="match status" value="1"/>
</dbReference>
<comment type="similarity">
    <text evidence="1 4">Belongs to the glycosyl hydrolase 1 family.</text>
</comment>
<dbReference type="OMA" id="YGGWGSR"/>
<dbReference type="InterPro" id="IPR017853">
    <property type="entry name" value="GH"/>
</dbReference>
<dbReference type="Pfam" id="PF00232">
    <property type="entry name" value="Glyco_hydro_1"/>
    <property type="match status" value="1"/>
</dbReference>
<dbReference type="InterPro" id="IPR033132">
    <property type="entry name" value="GH_1_N_CS"/>
</dbReference>
<keyword evidence="6" id="KW-0812">Transmembrane</keyword>
<comment type="caution">
    <text evidence="7">The sequence shown here is derived from an EMBL/GenBank/DDBJ whole genome shotgun (WGS) entry which is preliminary data.</text>
</comment>
<keyword evidence="2" id="KW-0378">Hydrolase</keyword>
<dbReference type="PANTHER" id="PTHR10353:SF36">
    <property type="entry name" value="LP05116P"/>
    <property type="match status" value="1"/>
</dbReference>
<dbReference type="GO" id="GO:0008422">
    <property type="term" value="F:beta-glucosidase activity"/>
    <property type="evidence" value="ECO:0007669"/>
    <property type="project" value="TreeGrafter"/>
</dbReference>
<name>A0A1Q9D5T2_SYMMI</name>
<keyword evidence="6" id="KW-0472">Membrane</keyword>
<evidence type="ECO:0000256" key="2">
    <source>
        <dbReference type="ARBA" id="ARBA00022801"/>
    </source>
</evidence>
<evidence type="ECO:0000313" key="7">
    <source>
        <dbReference type="EMBL" id="OLP90528.1"/>
    </source>
</evidence>
<dbReference type="PROSITE" id="PS00653">
    <property type="entry name" value="GLYCOSYL_HYDROL_F1_2"/>
    <property type="match status" value="1"/>
</dbReference>
<accession>A0A1Q9D5T2</accession>
<proteinExistence type="inferred from homology"/>
<dbReference type="InterPro" id="IPR001360">
    <property type="entry name" value="Glyco_hydro_1"/>
</dbReference>
<feature type="transmembrane region" description="Helical" evidence="6">
    <location>
        <begin position="60"/>
        <end position="81"/>
    </location>
</feature>
<evidence type="ECO:0000256" key="5">
    <source>
        <dbReference type="SAM" id="MobiDB-lite"/>
    </source>
</evidence>
<dbReference type="SUPFAM" id="SSF51445">
    <property type="entry name" value="(Trans)glycosidases"/>
    <property type="match status" value="1"/>
</dbReference>
<evidence type="ECO:0000256" key="1">
    <source>
        <dbReference type="ARBA" id="ARBA00010838"/>
    </source>
</evidence>
<keyword evidence="8" id="KW-1185">Reference proteome</keyword>
<dbReference type="Proteomes" id="UP000186817">
    <property type="component" value="Unassembled WGS sequence"/>
</dbReference>
<sequence length="726" mass="80383">MSERRMQPAAQGYPAMPSRDKGFADAPNPSLEISEHEGSDSESSDGQAEKSRCCPSKQKLIFPVGVALLLGVVLALIVWLITQQQGGSKCRGFEKCPEYPLPYAFGTWPKTYNYTGRFPDGFVWGVGTASYQVEGAYREGGRGVSIWDTFTGANTIDMPGGNCSYCCKSTPCTPNEHMVDKGATGNVATNSYHMFRTDIALMKSMGLKHYRFSIAWPRIFPTGSATGEPNAEGVRWYNTFLDELLAAGIQPYVTLYHWDLPQALLSPPELSGWWARDKDGKPVGQILPNWKHYVDTCFRSFGDKVKVWVTFNEPWTSTKLASGSGKAPSIAPFMNASLDPYIAAHNMLNAHAAAVEIYRGKYQKSQGGIIGITNNQDWREPKTDSLEDIAAAERAILFQLGWFSEPIFGAYGDYPPEMRAVFGDNLPKFTDAEKKLLKGSADFFGLNHYSTGWYAATEEPGWDMTYGVSSEDGFIRAQSTWLYGAGWGLRKLLNWVKRRYNPVIYVTENGWSIGAKTAEQAANDTSRVMYYANYTTEVLSAIRQDGVDVRGYFAWSLLDNFEWEMGYPIRFGTAYVDYNPGLDSDAPLPNTHVPTAGFQLRRRKDSSCYLEQVWRENMMMPPNGVASCVQPGIFQGRYRDVTQPGCQRLVDVYVPPTSGKISGTRPGPGRTSCDNVTDITYGPASVTISGSTVVCRGCRSGSSQGFWSAGSLGIEWDDGALWQKVI</sequence>
<protein>
    <submittedName>
        <fullName evidence="7">Beta-glucosidase 4</fullName>
    </submittedName>
</protein>
<dbReference type="GO" id="GO:0005975">
    <property type="term" value="P:carbohydrate metabolic process"/>
    <property type="evidence" value="ECO:0007669"/>
    <property type="project" value="InterPro"/>
</dbReference>
<feature type="region of interest" description="Disordered" evidence="5">
    <location>
        <begin position="1"/>
        <end position="50"/>
    </location>
</feature>
<reference evidence="7 8" key="1">
    <citation type="submission" date="2016-02" db="EMBL/GenBank/DDBJ databases">
        <title>Genome analysis of coral dinoflagellate symbionts highlights evolutionary adaptations to a symbiotic lifestyle.</title>
        <authorList>
            <person name="Aranda M."/>
            <person name="Li Y."/>
            <person name="Liew Y.J."/>
            <person name="Baumgarten S."/>
            <person name="Simakov O."/>
            <person name="Wilson M."/>
            <person name="Piel J."/>
            <person name="Ashoor H."/>
            <person name="Bougouffa S."/>
            <person name="Bajic V.B."/>
            <person name="Ryu T."/>
            <person name="Ravasi T."/>
            <person name="Bayer T."/>
            <person name="Micklem G."/>
            <person name="Kim H."/>
            <person name="Bhak J."/>
            <person name="Lajeunesse T.C."/>
            <person name="Voolstra C.R."/>
        </authorList>
    </citation>
    <scope>NUCLEOTIDE SEQUENCE [LARGE SCALE GENOMIC DNA]</scope>
    <source>
        <strain evidence="7 8">CCMP2467</strain>
    </source>
</reference>
<evidence type="ECO:0000256" key="4">
    <source>
        <dbReference type="RuleBase" id="RU003690"/>
    </source>
</evidence>
<dbReference type="EMBL" id="LSRX01000706">
    <property type="protein sequence ID" value="OLP90528.1"/>
    <property type="molecule type" value="Genomic_DNA"/>
</dbReference>
<keyword evidence="3" id="KW-0326">Glycosidase</keyword>
<dbReference type="PANTHER" id="PTHR10353">
    <property type="entry name" value="GLYCOSYL HYDROLASE"/>
    <property type="match status" value="1"/>
</dbReference>
<organism evidence="7 8">
    <name type="scientific">Symbiodinium microadriaticum</name>
    <name type="common">Dinoflagellate</name>
    <name type="synonym">Zooxanthella microadriatica</name>
    <dbReference type="NCBI Taxonomy" id="2951"/>
    <lineage>
        <taxon>Eukaryota</taxon>
        <taxon>Sar</taxon>
        <taxon>Alveolata</taxon>
        <taxon>Dinophyceae</taxon>
        <taxon>Suessiales</taxon>
        <taxon>Symbiodiniaceae</taxon>
        <taxon>Symbiodinium</taxon>
    </lineage>
</organism>
<dbReference type="AlphaFoldDB" id="A0A1Q9D5T2"/>
<dbReference type="OrthoDB" id="65569at2759"/>
<gene>
    <name evidence="7" type="primary">BGLU4</name>
    <name evidence="7" type="ORF">AK812_SmicGene27875</name>
</gene>
<evidence type="ECO:0000256" key="6">
    <source>
        <dbReference type="SAM" id="Phobius"/>
    </source>
</evidence>
<evidence type="ECO:0000256" key="3">
    <source>
        <dbReference type="ARBA" id="ARBA00023295"/>
    </source>
</evidence>
<evidence type="ECO:0000313" key="8">
    <source>
        <dbReference type="Proteomes" id="UP000186817"/>
    </source>
</evidence>
<keyword evidence="6" id="KW-1133">Transmembrane helix</keyword>
<dbReference type="PRINTS" id="PR00131">
    <property type="entry name" value="GLHYDRLASE1"/>
</dbReference>